<evidence type="ECO:0000256" key="1">
    <source>
        <dbReference type="SAM" id="Phobius"/>
    </source>
</evidence>
<comment type="caution">
    <text evidence="3">The sequence shown here is derived from an EMBL/GenBank/DDBJ whole genome shotgun (WGS) entry which is preliminary data.</text>
</comment>
<dbReference type="InterPro" id="IPR045584">
    <property type="entry name" value="Pilin-like"/>
</dbReference>
<feature type="domain" description="DUF1559" evidence="2">
    <location>
        <begin position="60"/>
        <end position="145"/>
    </location>
</feature>
<reference evidence="3 4" key="1">
    <citation type="submission" date="2022-08" db="EMBL/GenBank/DDBJ databases">
        <title>Bacterial and archaeal communities from various locations to study Microbial Dark Matter (Phase II).</title>
        <authorList>
            <person name="Stepanauskas R."/>
        </authorList>
    </citation>
    <scope>NUCLEOTIDE SEQUENCE [LARGE SCALE GENOMIC DNA]</scope>
    <source>
        <strain evidence="3 4">PD1</strain>
    </source>
</reference>
<dbReference type="Proteomes" id="UP001204798">
    <property type="component" value="Unassembled WGS sequence"/>
</dbReference>
<keyword evidence="4" id="KW-1185">Reference proteome</keyword>
<name>A0ABT2EQR5_9BACT</name>
<sequence length="341" mass="39177">MMRREIWRWHDWRNGERRSTFVRGVSLALLHRVGFTLIELLVVIAIIAILAAILFPVFSQAREKARQATCLSNCKNIGLAAVQYVQDYDEQFLGTGTWRDYPDLRTRGPWQHLGWNAFLRWQVQTQPYLRNRQVYDCPSAKFRWFLRPVTCPFPSVPEFLHPNPWEPPAFRAGNFHFTPDWNGTSVSISFNTEPGWHFHPVTAKVEGTLLRRDLTGRHLAEIEAPAMYVMAADGVHPDGNSMVGRIAFADLCAVDCALRFVGAPWPGIPPDWQTNDAWQARATRHLLGSNVIYVDGHAKFSQWRAFVAWWINSAPDYFSRARRTGLWTSPRDYGGWVSPDP</sequence>
<dbReference type="SUPFAM" id="SSF54523">
    <property type="entry name" value="Pili subunits"/>
    <property type="match status" value="1"/>
</dbReference>
<feature type="transmembrane region" description="Helical" evidence="1">
    <location>
        <begin position="33"/>
        <end position="58"/>
    </location>
</feature>
<keyword evidence="1" id="KW-0472">Membrane</keyword>
<accession>A0ABT2EQR5</accession>
<dbReference type="NCBIfam" id="TIGR02532">
    <property type="entry name" value="IV_pilin_GFxxxE"/>
    <property type="match status" value="1"/>
</dbReference>
<dbReference type="Gene3D" id="3.30.700.10">
    <property type="entry name" value="Glycoprotein, Type 4 Pilin"/>
    <property type="match status" value="1"/>
</dbReference>
<proteinExistence type="predicted"/>
<keyword evidence="1" id="KW-0812">Transmembrane</keyword>
<dbReference type="Pfam" id="PF07963">
    <property type="entry name" value="N_methyl"/>
    <property type="match status" value="1"/>
</dbReference>
<dbReference type="Pfam" id="PF07596">
    <property type="entry name" value="SBP_bac_10"/>
    <property type="match status" value="1"/>
</dbReference>
<keyword evidence="1" id="KW-1133">Transmembrane helix</keyword>
<evidence type="ECO:0000313" key="3">
    <source>
        <dbReference type="EMBL" id="MCS3920300.1"/>
    </source>
</evidence>
<dbReference type="EMBL" id="JANUCP010000005">
    <property type="protein sequence ID" value="MCS3920300.1"/>
    <property type="molecule type" value="Genomic_DNA"/>
</dbReference>
<evidence type="ECO:0000313" key="4">
    <source>
        <dbReference type="Proteomes" id="UP001204798"/>
    </source>
</evidence>
<gene>
    <name evidence="3" type="ORF">M2350_002729</name>
</gene>
<evidence type="ECO:0000259" key="2">
    <source>
        <dbReference type="Pfam" id="PF07596"/>
    </source>
</evidence>
<dbReference type="InterPro" id="IPR011453">
    <property type="entry name" value="DUF1559"/>
</dbReference>
<protein>
    <submittedName>
        <fullName evidence="3">Prepilin-type N-terminal cleavage/methylation domain-containing protein/prepilin-type processing-associated H-X9-DG protein</fullName>
    </submittedName>
</protein>
<dbReference type="RefSeq" id="WP_259098938.1">
    <property type="nucleotide sequence ID" value="NZ_CP130454.1"/>
</dbReference>
<organism evidence="3 4">
    <name type="scientific">Candidatus Fervidibacter sacchari</name>
    <dbReference type="NCBI Taxonomy" id="1448929"/>
    <lineage>
        <taxon>Bacteria</taxon>
        <taxon>Candidatus Fervidibacterota</taxon>
        <taxon>Candidatus Fervidibacter</taxon>
    </lineage>
</organism>
<dbReference type="InterPro" id="IPR012902">
    <property type="entry name" value="N_methyl_site"/>
</dbReference>
<dbReference type="PANTHER" id="PTHR30093">
    <property type="entry name" value="GENERAL SECRETION PATHWAY PROTEIN G"/>
    <property type="match status" value="1"/>
</dbReference>